<evidence type="ECO:0000313" key="2">
    <source>
        <dbReference type="Proteomes" id="UP000482960"/>
    </source>
</evidence>
<reference evidence="1 2" key="1">
    <citation type="submission" date="2020-03" db="EMBL/GenBank/DDBJ databases">
        <title>Whole genome shotgun sequence of Phytohabitans rumicis NBRC 108638.</title>
        <authorList>
            <person name="Komaki H."/>
            <person name="Tamura T."/>
        </authorList>
    </citation>
    <scope>NUCLEOTIDE SEQUENCE [LARGE SCALE GENOMIC DNA]</scope>
    <source>
        <strain evidence="1 2">NBRC 108638</strain>
    </source>
</reference>
<dbReference type="AlphaFoldDB" id="A0A6V8KXR6"/>
<accession>A0A6V8KXR6</accession>
<proteinExistence type="predicted"/>
<gene>
    <name evidence="1" type="ORF">Prum_008730</name>
</gene>
<evidence type="ECO:0000313" key="1">
    <source>
        <dbReference type="EMBL" id="GFJ87231.1"/>
    </source>
</evidence>
<dbReference type="Proteomes" id="UP000482960">
    <property type="component" value="Unassembled WGS sequence"/>
</dbReference>
<name>A0A6V8KXR6_9ACTN</name>
<protein>
    <recommendedName>
        <fullName evidence="3">Gfo/Idh/MocA-like oxidoreductase C-terminal domain-containing protein</fullName>
    </recommendedName>
</protein>
<dbReference type="RefSeq" id="WP_173074104.1">
    <property type="nucleotide sequence ID" value="NZ_BAABJB010000016.1"/>
</dbReference>
<dbReference type="EMBL" id="BLPG01000001">
    <property type="protein sequence ID" value="GFJ87231.1"/>
    <property type="molecule type" value="Genomic_DNA"/>
</dbReference>
<reference evidence="1 2" key="2">
    <citation type="submission" date="2020-03" db="EMBL/GenBank/DDBJ databases">
        <authorList>
            <person name="Ichikawa N."/>
            <person name="Kimura A."/>
            <person name="Kitahashi Y."/>
            <person name="Uohara A."/>
        </authorList>
    </citation>
    <scope>NUCLEOTIDE SEQUENCE [LARGE SCALE GENOMIC DNA]</scope>
    <source>
        <strain evidence="1 2">NBRC 108638</strain>
    </source>
</reference>
<sequence length="88" mass="9306">MLNRMDGGVVFPLSTMPGERVGHVYAGPMAGETDHFLEGVARGTPVLVPATEAREVMQVYLAADESAETGHPIDLAPSWQPSQTAATL</sequence>
<comment type="caution">
    <text evidence="1">The sequence shown here is derived from an EMBL/GenBank/DDBJ whole genome shotgun (WGS) entry which is preliminary data.</text>
</comment>
<evidence type="ECO:0008006" key="3">
    <source>
        <dbReference type="Google" id="ProtNLM"/>
    </source>
</evidence>
<organism evidence="1 2">
    <name type="scientific">Phytohabitans rumicis</name>
    <dbReference type="NCBI Taxonomy" id="1076125"/>
    <lineage>
        <taxon>Bacteria</taxon>
        <taxon>Bacillati</taxon>
        <taxon>Actinomycetota</taxon>
        <taxon>Actinomycetes</taxon>
        <taxon>Micromonosporales</taxon>
        <taxon>Micromonosporaceae</taxon>
    </lineage>
</organism>
<keyword evidence="2" id="KW-1185">Reference proteome</keyword>
<dbReference type="Gene3D" id="3.30.360.10">
    <property type="entry name" value="Dihydrodipicolinate Reductase, domain 2"/>
    <property type="match status" value="1"/>
</dbReference>